<dbReference type="AlphaFoldDB" id="A0A940PE92"/>
<dbReference type="SUPFAM" id="SSF55729">
    <property type="entry name" value="Acyl-CoA N-acyltransferases (Nat)"/>
    <property type="match status" value="1"/>
</dbReference>
<dbReference type="InterPro" id="IPR004821">
    <property type="entry name" value="Cyt_trans-like"/>
</dbReference>
<keyword evidence="1 3" id="KW-0547">Nucleotide-binding</keyword>
<feature type="domain" description="N-acetyltransferase" evidence="4">
    <location>
        <begin position="1"/>
        <end position="122"/>
    </location>
</feature>
<dbReference type="Proteomes" id="UP000674938">
    <property type="component" value="Unassembled WGS sequence"/>
</dbReference>
<comment type="caution">
    <text evidence="5">The sequence shown here is derived from an EMBL/GenBank/DDBJ whole genome shotgun (WGS) entry which is preliminary data.</text>
</comment>
<dbReference type="NCBIfam" id="TIGR00125">
    <property type="entry name" value="cyt_tran_rel"/>
    <property type="match status" value="1"/>
</dbReference>
<dbReference type="SMART" id="SM00764">
    <property type="entry name" value="Citrate_ly_lig"/>
    <property type="match status" value="1"/>
</dbReference>
<dbReference type="InterPro" id="IPR013166">
    <property type="entry name" value="Citrate_lyase_ligase_C"/>
</dbReference>
<dbReference type="GO" id="GO:0005524">
    <property type="term" value="F:ATP binding"/>
    <property type="evidence" value="ECO:0007669"/>
    <property type="project" value="UniProtKB-UniRule"/>
</dbReference>
<dbReference type="PROSITE" id="PS51186">
    <property type="entry name" value="GNAT"/>
    <property type="match status" value="1"/>
</dbReference>
<dbReference type="GO" id="GO:0008771">
    <property type="term" value="F:[citrate (pro-3S)-lyase] ligase activity"/>
    <property type="evidence" value="ECO:0007669"/>
    <property type="project" value="UniProtKB-EC"/>
</dbReference>
<dbReference type="InterPro" id="IPR014729">
    <property type="entry name" value="Rossmann-like_a/b/a_fold"/>
</dbReference>
<dbReference type="PANTHER" id="PTHR40599:SF1">
    <property type="entry name" value="[CITRATE [PRO-3S]-LYASE] LIGASE"/>
    <property type="match status" value="1"/>
</dbReference>
<dbReference type="NCBIfam" id="TIGR00124">
    <property type="entry name" value="cit_ly_ligase"/>
    <property type="match status" value="1"/>
</dbReference>
<evidence type="ECO:0000313" key="6">
    <source>
        <dbReference type="Proteomes" id="UP000674938"/>
    </source>
</evidence>
<keyword evidence="2 3" id="KW-0067">ATP-binding</keyword>
<evidence type="ECO:0000313" key="5">
    <source>
        <dbReference type="EMBL" id="MBP1043225.1"/>
    </source>
</evidence>
<keyword evidence="3 5" id="KW-0436">Ligase</keyword>
<keyword evidence="6" id="KW-1185">Reference proteome</keyword>
<proteinExistence type="predicted"/>
<accession>A0A940PE92</accession>
<evidence type="ECO:0000256" key="3">
    <source>
        <dbReference type="PIRNR" id="PIRNR005751"/>
    </source>
</evidence>
<dbReference type="Gene3D" id="3.40.50.620">
    <property type="entry name" value="HUPs"/>
    <property type="match status" value="1"/>
</dbReference>
<reference evidence="5" key="1">
    <citation type="submission" date="2020-12" db="EMBL/GenBank/DDBJ databases">
        <title>Vagococcus allomyrinae sp. nov. and Enterococcus lavae sp. nov., isolated from the larvae of Allomyrina dichotoma.</title>
        <authorList>
            <person name="Lee S.D."/>
        </authorList>
    </citation>
    <scope>NUCLEOTIDE SEQUENCE</scope>
    <source>
        <strain evidence="5">BWB3-3</strain>
    </source>
</reference>
<protein>
    <recommendedName>
        <fullName evidence="3">[Citrate [pro-3S]-lyase] ligase</fullName>
        <ecNumber evidence="3">6.2.1.22</ecNumber>
    </recommendedName>
</protein>
<sequence length="337" mass="38815">MKRLWLDRDLEARRSWCSLLEEVGLAHDEEVDYTIGIYQDNQLIATGSLFFNILKCLAIAPEYQQENLLTKVVDRLREKVSEEGGAHYFVYTKPEMIRQFKGLGFNEIVRTPELVFMEQGAPDFFDYLKELGRYKQPTQKNAAIVMNANPFTNGHLYLVTEAAKENETVYVFVVSEDRSLFKATTRLRLVKEGVKYLSNVVVLPTRDYSVSSATFPSYFLKDRTPTALARSQALMDASLFKERIASFLDIRRRYVGEEPFSPVTAIYNDAMKAVFAPNIHLQVLPRQRYGEEVISASLVRRLMKANDLAYIKQIVPSITYQEIVKHQKKNEVSYFGN</sequence>
<dbReference type="GO" id="GO:0016747">
    <property type="term" value="F:acyltransferase activity, transferring groups other than amino-acyl groups"/>
    <property type="evidence" value="ECO:0007669"/>
    <property type="project" value="InterPro"/>
</dbReference>
<comment type="function">
    <text evidence="3">Acetylation of prosthetic group (2-(5''-phosphoribosyl)-3'-dephosphocoenzyme-A) of the gamma subunit of citrate lyase.</text>
</comment>
<organism evidence="5 6">
    <name type="scientific">Vagococcus allomyrinae</name>
    <dbReference type="NCBI Taxonomy" id="2794353"/>
    <lineage>
        <taxon>Bacteria</taxon>
        <taxon>Bacillati</taxon>
        <taxon>Bacillota</taxon>
        <taxon>Bacilli</taxon>
        <taxon>Lactobacillales</taxon>
        <taxon>Enterococcaceae</taxon>
        <taxon>Vagococcus</taxon>
    </lineage>
</organism>
<comment type="catalytic activity">
    <reaction evidence="3">
        <text>holo-[citrate lyase ACP] + acetate + ATP = acetyl-[citrate lyase ACP] + AMP + diphosphate</text>
        <dbReference type="Rhea" id="RHEA:23788"/>
        <dbReference type="Rhea" id="RHEA-COMP:10158"/>
        <dbReference type="Rhea" id="RHEA-COMP:13710"/>
        <dbReference type="ChEBI" id="CHEBI:30089"/>
        <dbReference type="ChEBI" id="CHEBI:30616"/>
        <dbReference type="ChEBI" id="CHEBI:33019"/>
        <dbReference type="ChEBI" id="CHEBI:82683"/>
        <dbReference type="ChEBI" id="CHEBI:137976"/>
        <dbReference type="ChEBI" id="CHEBI:456215"/>
        <dbReference type="EC" id="6.2.1.22"/>
    </reaction>
</comment>
<dbReference type="PANTHER" id="PTHR40599">
    <property type="entry name" value="[CITRATE [PRO-3S]-LYASE] LIGASE"/>
    <property type="match status" value="1"/>
</dbReference>
<gene>
    <name evidence="5" type="primary">citC</name>
    <name evidence="5" type="ORF">I6N95_19580</name>
</gene>
<dbReference type="InterPro" id="IPR016181">
    <property type="entry name" value="Acyl_CoA_acyltransferase"/>
</dbReference>
<evidence type="ECO:0000259" key="4">
    <source>
        <dbReference type="PROSITE" id="PS51186"/>
    </source>
</evidence>
<dbReference type="Pfam" id="PF08218">
    <property type="entry name" value="Citrate_ly_lig"/>
    <property type="match status" value="1"/>
</dbReference>
<dbReference type="SUPFAM" id="SSF52374">
    <property type="entry name" value="Nucleotidylyl transferase"/>
    <property type="match status" value="1"/>
</dbReference>
<dbReference type="EMBL" id="JAEEGA010000015">
    <property type="protein sequence ID" value="MBP1043225.1"/>
    <property type="molecule type" value="Genomic_DNA"/>
</dbReference>
<evidence type="ECO:0000256" key="2">
    <source>
        <dbReference type="ARBA" id="ARBA00022840"/>
    </source>
</evidence>
<dbReference type="Gene3D" id="3.40.630.30">
    <property type="match status" value="1"/>
</dbReference>
<name>A0A940PE92_9ENTE</name>
<dbReference type="InterPro" id="IPR005216">
    <property type="entry name" value="Citrate_lyase_ligase"/>
</dbReference>
<evidence type="ECO:0000256" key="1">
    <source>
        <dbReference type="ARBA" id="ARBA00022741"/>
    </source>
</evidence>
<dbReference type="EC" id="6.2.1.22" evidence="3"/>
<dbReference type="RefSeq" id="WP_209531167.1">
    <property type="nucleotide sequence ID" value="NZ_JAEEGA010000015.1"/>
</dbReference>
<dbReference type="InterPro" id="IPR000182">
    <property type="entry name" value="GNAT_dom"/>
</dbReference>
<dbReference type="PIRSF" id="PIRSF005751">
    <property type="entry name" value="Acet_citr_lig"/>
    <property type="match status" value="1"/>
</dbReference>